<dbReference type="InterPro" id="IPR000719">
    <property type="entry name" value="Prot_kinase_dom"/>
</dbReference>
<dbReference type="HOGENOM" id="CLU_2904394_0_0_1"/>
<dbReference type="OrthoDB" id="3270233at2759"/>
<sequence length="62" mass="6877">MAEELHSYGVRHNDLSAHNILRNHDGTLAIIDFDCAELSHECQGPANCAELKDFAEVLKLSI</sequence>
<gene>
    <name evidence="2" type="ORF">GYMLUDRAFT_43785</name>
</gene>
<accession>A0A0D0CNU4</accession>
<feature type="domain" description="Protein kinase" evidence="1">
    <location>
        <begin position="1"/>
        <end position="62"/>
    </location>
</feature>
<keyword evidence="3" id="KW-1185">Reference proteome</keyword>
<dbReference type="SUPFAM" id="SSF56112">
    <property type="entry name" value="Protein kinase-like (PK-like)"/>
    <property type="match status" value="1"/>
</dbReference>
<name>A0A0D0CNU4_9AGAR</name>
<evidence type="ECO:0000313" key="2">
    <source>
        <dbReference type="EMBL" id="KIK60467.1"/>
    </source>
</evidence>
<dbReference type="EMBL" id="KN834775">
    <property type="protein sequence ID" value="KIK60467.1"/>
    <property type="molecule type" value="Genomic_DNA"/>
</dbReference>
<dbReference type="InterPro" id="IPR011009">
    <property type="entry name" value="Kinase-like_dom_sf"/>
</dbReference>
<evidence type="ECO:0000313" key="3">
    <source>
        <dbReference type="Proteomes" id="UP000053593"/>
    </source>
</evidence>
<dbReference type="Gene3D" id="1.10.510.10">
    <property type="entry name" value="Transferase(Phosphotransferase) domain 1"/>
    <property type="match status" value="1"/>
</dbReference>
<dbReference type="Proteomes" id="UP000053593">
    <property type="component" value="Unassembled WGS sequence"/>
</dbReference>
<dbReference type="GO" id="GO:0005524">
    <property type="term" value="F:ATP binding"/>
    <property type="evidence" value="ECO:0007669"/>
    <property type="project" value="InterPro"/>
</dbReference>
<dbReference type="AlphaFoldDB" id="A0A0D0CNU4"/>
<dbReference type="GO" id="GO:0004672">
    <property type="term" value="F:protein kinase activity"/>
    <property type="evidence" value="ECO:0007669"/>
    <property type="project" value="InterPro"/>
</dbReference>
<organism evidence="2 3">
    <name type="scientific">Collybiopsis luxurians FD-317 M1</name>
    <dbReference type="NCBI Taxonomy" id="944289"/>
    <lineage>
        <taxon>Eukaryota</taxon>
        <taxon>Fungi</taxon>
        <taxon>Dikarya</taxon>
        <taxon>Basidiomycota</taxon>
        <taxon>Agaricomycotina</taxon>
        <taxon>Agaricomycetes</taxon>
        <taxon>Agaricomycetidae</taxon>
        <taxon>Agaricales</taxon>
        <taxon>Marasmiineae</taxon>
        <taxon>Omphalotaceae</taxon>
        <taxon>Collybiopsis</taxon>
        <taxon>Collybiopsis luxurians</taxon>
    </lineage>
</organism>
<reference evidence="2 3" key="1">
    <citation type="submission" date="2014-04" db="EMBL/GenBank/DDBJ databases">
        <title>Evolutionary Origins and Diversification of the Mycorrhizal Mutualists.</title>
        <authorList>
            <consortium name="DOE Joint Genome Institute"/>
            <consortium name="Mycorrhizal Genomics Consortium"/>
            <person name="Kohler A."/>
            <person name="Kuo A."/>
            <person name="Nagy L.G."/>
            <person name="Floudas D."/>
            <person name="Copeland A."/>
            <person name="Barry K.W."/>
            <person name="Cichocki N."/>
            <person name="Veneault-Fourrey C."/>
            <person name="LaButti K."/>
            <person name="Lindquist E.A."/>
            <person name="Lipzen A."/>
            <person name="Lundell T."/>
            <person name="Morin E."/>
            <person name="Murat C."/>
            <person name="Riley R."/>
            <person name="Ohm R."/>
            <person name="Sun H."/>
            <person name="Tunlid A."/>
            <person name="Henrissat B."/>
            <person name="Grigoriev I.V."/>
            <person name="Hibbett D.S."/>
            <person name="Martin F."/>
        </authorList>
    </citation>
    <scope>NUCLEOTIDE SEQUENCE [LARGE SCALE GENOMIC DNA]</scope>
    <source>
        <strain evidence="2 3">FD-317 M1</strain>
    </source>
</reference>
<proteinExistence type="predicted"/>
<evidence type="ECO:0000259" key="1">
    <source>
        <dbReference type="PROSITE" id="PS50011"/>
    </source>
</evidence>
<dbReference type="PROSITE" id="PS50011">
    <property type="entry name" value="PROTEIN_KINASE_DOM"/>
    <property type="match status" value="1"/>
</dbReference>
<protein>
    <recommendedName>
        <fullName evidence="1">Protein kinase domain-containing protein</fullName>
    </recommendedName>
</protein>
<dbReference type="Pfam" id="PF06293">
    <property type="entry name" value="Kdo"/>
    <property type="match status" value="1"/>
</dbReference>